<dbReference type="CDD" id="cd00117">
    <property type="entry name" value="TFP"/>
    <property type="match status" value="1"/>
</dbReference>
<keyword evidence="2" id="KW-0732">Signal</keyword>
<reference evidence="4" key="1">
    <citation type="journal article" date="2021" name="Mol. Ecol. Resour.">
        <title>Phylogenomic analyses of the genus Drosophila reveals genomic signals of climate adaptation.</title>
        <authorList>
            <person name="Li F."/>
            <person name="Rane R.V."/>
            <person name="Luria V."/>
            <person name="Xiong Z."/>
            <person name="Chen J."/>
            <person name="Li Z."/>
            <person name="Catullo R.A."/>
            <person name="Griffin P.C."/>
            <person name="Schiffer M."/>
            <person name="Pearce S."/>
            <person name="Lee S.F."/>
            <person name="McElroy K."/>
            <person name="Stocker A."/>
            <person name="Shirriffs J."/>
            <person name="Cockerell F."/>
            <person name="Coppin C."/>
            <person name="Sgro C.M."/>
            <person name="Karger A."/>
            <person name="Cain J.W."/>
            <person name="Weber J.A."/>
            <person name="Santpere G."/>
            <person name="Kirschner M.W."/>
            <person name="Hoffmann A.A."/>
            <person name="Oakeshott J.G."/>
            <person name="Zhang G."/>
        </authorList>
    </citation>
    <scope>NUCLEOTIDE SEQUENCE</scope>
    <source>
        <strain evidence="4">BGI-SZ-2011g</strain>
    </source>
</reference>
<dbReference type="PANTHER" id="PTHR21721:SF27">
    <property type="entry name" value="GH09876P"/>
    <property type="match status" value="1"/>
</dbReference>
<evidence type="ECO:0000313" key="4">
    <source>
        <dbReference type="EMBL" id="KAH8377441.1"/>
    </source>
</evidence>
<dbReference type="PANTHER" id="PTHR21721">
    <property type="entry name" value="GH09876P-RELATED"/>
    <property type="match status" value="1"/>
</dbReference>
<dbReference type="EMBL" id="JAJJHW010001127">
    <property type="protein sequence ID" value="KAH8377441.1"/>
    <property type="molecule type" value="Genomic_DNA"/>
</dbReference>
<sequence>MNGQVLCLWLTLFALLLESGMAQDEDVVTTEAPTLATERLPHDEPTSETPAETAVETDTESAPEHAVDEPLASVAPEPQATLEPSTETATESAAEPEPQSEPAAELESKSTMQPEPEPEVAVEALPEATAQTAAASAHDMDGDLAATAAATMAPNVDYQNDAAATPELPSQSHSSEAPTTQPKTSLEVIMNCYSCSSYPKGKCDQKPSGEMSCPASSKEGCYTLIKSDTKLIMRGCISELSEEGDRYCRKESRHCKLCYDKLCNKDAAPPASASAVQILSNSVWWILCVLWLMLL</sequence>
<dbReference type="Pfam" id="PF05444">
    <property type="entry name" value="DUF753"/>
    <property type="match status" value="1"/>
</dbReference>
<dbReference type="Proteomes" id="UP001200034">
    <property type="component" value="Unassembled WGS sequence"/>
</dbReference>
<feature type="region of interest" description="Disordered" evidence="1">
    <location>
        <begin position="28"/>
        <end position="120"/>
    </location>
</feature>
<feature type="chain" id="PRO_5042058173" description="DUF753 domain-containing protein" evidence="2">
    <location>
        <begin position="23"/>
        <end position="295"/>
    </location>
</feature>
<evidence type="ECO:0000256" key="2">
    <source>
        <dbReference type="SAM" id="SignalP"/>
    </source>
</evidence>
<organism evidence="4 5">
    <name type="scientific">Drosophila rubida</name>
    <dbReference type="NCBI Taxonomy" id="30044"/>
    <lineage>
        <taxon>Eukaryota</taxon>
        <taxon>Metazoa</taxon>
        <taxon>Ecdysozoa</taxon>
        <taxon>Arthropoda</taxon>
        <taxon>Hexapoda</taxon>
        <taxon>Insecta</taxon>
        <taxon>Pterygota</taxon>
        <taxon>Neoptera</taxon>
        <taxon>Endopterygota</taxon>
        <taxon>Diptera</taxon>
        <taxon>Brachycera</taxon>
        <taxon>Muscomorpha</taxon>
        <taxon>Ephydroidea</taxon>
        <taxon>Drosophilidae</taxon>
        <taxon>Drosophila</taxon>
    </lineage>
</organism>
<comment type="caution">
    <text evidence="4">The sequence shown here is derived from an EMBL/GenBank/DDBJ whole genome shotgun (WGS) entry which is preliminary data.</text>
</comment>
<dbReference type="AlphaFoldDB" id="A0AAD4K5F9"/>
<gene>
    <name evidence="4" type="ORF">KR093_005460</name>
</gene>
<feature type="domain" description="DUF753" evidence="3">
    <location>
        <begin position="191"/>
        <end position="264"/>
    </location>
</feature>
<evidence type="ECO:0000259" key="3">
    <source>
        <dbReference type="Pfam" id="PF05444"/>
    </source>
</evidence>
<name>A0AAD4K5F9_9MUSC</name>
<protein>
    <recommendedName>
        <fullName evidence="3">DUF753 domain-containing protein</fullName>
    </recommendedName>
</protein>
<evidence type="ECO:0000313" key="5">
    <source>
        <dbReference type="Proteomes" id="UP001200034"/>
    </source>
</evidence>
<dbReference type="InterPro" id="IPR008472">
    <property type="entry name" value="DUF753"/>
</dbReference>
<feature type="signal peptide" evidence="2">
    <location>
        <begin position="1"/>
        <end position="22"/>
    </location>
</feature>
<proteinExistence type="predicted"/>
<feature type="compositionally biased region" description="Low complexity" evidence="1">
    <location>
        <begin position="80"/>
        <end position="105"/>
    </location>
</feature>
<evidence type="ECO:0000256" key="1">
    <source>
        <dbReference type="SAM" id="MobiDB-lite"/>
    </source>
</evidence>
<keyword evidence="5" id="KW-1185">Reference proteome</keyword>
<accession>A0AAD4K5F9</accession>